<protein>
    <submittedName>
        <fullName evidence="6">DNA-binding MarR family transcriptional regulator</fullName>
    </submittedName>
</protein>
<evidence type="ECO:0000256" key="4">
    <source>
        <dbReference type="SAM" id="MobiDB-lite"/>
    </source>
</evidence>
<dbReference type="EMBL" id="SMAI01000002">
    <property type="protein sequence ID" value="TCT06724.1"/>
    <property type="molecule type" value="Genomic_DNA"/>
</dbReference>
<keyword evidence="3" id="KW-0804">Transcription</keyword>
<keyword evidence="7" id="KW-1185">Reference proteome</keyword>
<dbReference type="Gene3D" id="1.10.10.10">
    <property type="entry name" value="Winged helix-like DNA-binding domain superfamily/Winged helix DNA-binding domain"/>
    <property type="match status" value="1"/>
</dbReference>
<evidence type="ECO:0000313" key="6">
    <source>
        <dbReference type="EMBL" id="TCT06724.1"/>
    </source>
</evidence>
<dbReference type="GO" id="GO:0003677">
    <property type="term" value="F:DNA binding"/>
    <property type="evidence" value="ECO:0007669"/>
    <property type="project" value="UniProtKB-KW"/>
</dbReference>
<name>A0A4R3M0W7_9HYPH</name>
<reference evidence="6 7" key="1">
    <citation type="submission" date="2019-03" db="EMBL/GenBank/DDBJ databases">
        <title>Genomic Encyclopedia of Type Strains, Phase IV (KMG-IV): sequencing the most valuable type-strain genomes for metagenomic binning, comparative biology and taxonomic classification.</title>
        <authorList>
            <person name="Goeker M."/>
        </authorList>
    </citation>
    <scope>NUCLEOTIDE SEQUENCE [LARGE SCALE GENOMIC DNA]</scope>
    <source>
        <strain evidence="6 7">DSM 9035</strain>
    </source>
</reference>
<dbReference type="Proteomes" id="UP000294664">
    <property type="component" value="Unassembled WGS sequence"/>
</dbReference>
<feature type="domain" description="HTH marR-type" evidence="5">
    <location>
        <begin position="88"/>
        <end position="217"/>
    </location>
</feature>
<dbReference type="GO" id="GO:0003700">
    <property type="term" value="F:DNA-binding transcription factor activity"/>
    <property type="evidence" value="ECO:0007669"/>
    <property type="project" value="InterPro"/>
</dbReference>
<accession>A0A4R3M0W7</accession>
<dbReference type="PANTHER" id="PTHR42756:SF1">
    <property type="entry name" value="TRANSCRIPTIONAL REPRESSOR OF EMRAB OPERON"/>
    <property type="match status" value="1"/>
</dbReference>
<sequence length="232" mass="25063">MGGARAEFGAGGWRVRPSPKSEAKSEATPEAKLGPNPGPKSPPNSAPKPGRTVRLPRAGAGTEAAAMALNGTEITEPVEGLFSLWSRPGFLVRRLHQISVAVFIEGMAELELTPLQFGALSIIAVNPGMEQAAVGTELGVDRANNADVLNRLEKGALIVRHTAPHDRRTKKVYLTQRGREMVLAGNERFADIQKRFLGPLSATERKIFLALLSKLIEENNSLGRTVLRFAER</sequence>
<gene>
    <name evidence="6" type="ORF">EDC64_102203</name>
</gene>
<feature type="compositionally biased region" description="Basic and acidic residues" evidence="4">
    <location>
        <begin position="19"/>
        <end position="29"/>
    </location>
</feature>
<dbReference type="Pfam" id="PF12802">
    <property type="entry name" value="MarR_2"/>
    <property type="match status" value="1"/>
</dbReference>
<evidence type="ECO:0000256" key="3">
    <source>
        <dbReference type="ARBA" id="ARBA00023163"/>
    </source>
</evidence>
<dbReference type="PANTHER" id="PTHR42756">
    <property type="entry name" value="TRANSCRIPTIONAL REGULATOR, MARR"/>
    <property type="match status" value="1"/>
</dbReference>
<dbReference type="InterPro" id="IPR036390">
    <property type="entry name" value="WH_DNA-bd_sf"/>
</dbReference>
<dbReference type="PROSITE" id="PS50995">
    <property type="entry name" value="HTH_MARR_2"/>
    <property type="match status" value="1"/>
</dbReference>
<dbReference type="PRINTS" id="PR00598">
    <property type="entry name" value="HTHMARR"/>
</dbReference>
<proteinExistence type="predicted"/>
<dbReference type="InterPro" id="IPR000835">
    <property type="entry name" value="HTH_MarR-typ"/>
</dbReference>
<evidence type="ECO:0000313" key="7">
    <source>
        <dbReference type="Proteomes" id="UP000294664"/>
    </source>
</evidence>
<feature type="compositionally biased region" description="Pro residues" evidence="4">
    <location>
        <begin position="36"/>
        <end position="46"/>
    </location>
</feature>
<dbReference type="OrthoDB" id="7349109at2"/>
<comment type="caution">
    <text evidence="6">The sequence shown here is derived from an EMBL/GenBank/DDBJ whole genome shotgun (WGS) entry which is preliminary data.</text>
</comment>
<dbReference type="SMART" id="SM00347">
    <property type="entry name" value="HTH_MARR"/>
    <property type="match status" value="1"/>
</dbReference>
<organism evidence="6 7">
    <name type="scientific">Aquabacter spiritensis</name>
    <dbReference type="NCBI Taxonomy" id="933073"/>
    <lineage>
        <taxon>Bacteria</taxon>
        <taxon>Pseudomonadati</taxon>
        <taxon>Pseudomonadota</taxon>
        <taxon>Alphaproteobacteria</taxon>
        <taxon>Hyphomicrobiales</taxon>
        <taxon>Xanthobacteraceae</taxon>
        <taxon>Aquabacter</taxon>
    </lineage>
</organism>
<feature type="region of interest" description="Disordered" evidence="4">
    <location>
        <begin position="1"/>
        <end position="55"/>
    </location>
</feature>
<keyword evidence="2 6" id="KW-0238">DNA-binding</keyword>
<dbReference type="InterPro" id="IPR036388">
    <property type="entry name" value="WH-like_DNA-bd_sf"/>
</dbReference>
<dbReference type="SUPFAM" id="SSF46785">
    <property type="entry name" value="Winged helix' DNA-binding domain"/>
    <property type="match status" value="1"/>
</dbReference>
<keyword evidence="1" id="KW-0805">Transcription regulation</keyword>
<dbReference type="AlphaFoldDB" id="A0A4R3M0W7"/>
<evidence type="ECO:0000256" key="2">
    <source>
        <dbReference type="ARBA" id="ARBA00023125"/>
    </source>
</evidence>
<evidence type="ECO:0000259" key="5">
    <source>
        <dbReference type="PROSITE" id="PS50995"/>
    </source>
</evidence>
<evidence type="ECO:0000256" key="1">
    <source>
        <dbReference type="ARBA" id="ARBA00023015"/>
    </source>
</evidence>